<gene>
    <name evidence="1" type="ORF">SZ63_10795</name>
</gene>
<evidence type="ECO:0000313" key="1">
    <source>
        <dbReference type="EMBL" id="KLK87369.1"/>
    </source>
</evidence>
<dbReference type="OrthoDB" id="104702at2157"/>
<proteinExistence type="predicted"/>
<keyword evidence="2" id="KW-1185">Reference proteome</keyword>
<protein>
    <submittedName>
        <fullName evidence="1">Uncharacterized protein</fullName>
    </submittedName>
</protein>
<dbReference type="EMBL" id="JXOJ01000007">
    <property type="protein sequence ID" value="KLK87369.1"/>
    <property type="molecule type" value="Genomic_DNA"/>
</dbReference>
<dbReference type="RefSeq" id="WP_048185294.1">
    <property type="nucleotide sequence ID" value="NZ_JXOJ01000007.1"/>
</dbReference>
<reference evidence="1 2" key="1">
    <citation type="journal article" date="2015" name="Int. J. Syst. Evol. Microbiol.">
        <title>Methanoculleus sediminis sp. nov., a methanogen from sediments near a submarine mud volcano.</title>
        <authorList>
            <person name="Chen S.C."/>
            <person name="Chen M.F."/>
            <person name="Lai M.C."/>
            <person name="Weng C.Y."/>
            <person name="Wu S.Y."/>
            <person name="Lin S."/>
            <person name="Yang T.F."/>
            <person name="Chen P.C."/>
        </authorList>
    </citation>
    <scope>NUCLEOTIDE SEQUENCE [LARGE SCALE GENOMIC DNA]</scope>
    <source>
        <strain evidence="1 2">S3Fa</strain>
    </source>
</reference>
<dbReference type="STRING" id="1550566.SZ63_10795"/>
<comment type="caution">
    <text evidence="1">The sequence shown here is derived from an EMBL/GenBank/DDBJ whole genome shotgun (WGS) entry which is preliminary data.</text>
</comment>
<dbReference type="Proteomes" id="UP000035301">
    <property type="component" value="Unassembled WGS sequence"/>
</dbReference>
<name>A0A0H1QX55_9EURY</name>
<dbReference type="AlphaFoldDB" id="A0A0H1QX55"/>
<dbReference type="PATRIC" id="fig|1550566.3.peg.2355"/>
<accession>A0A0H1QX55</accession>
<evidence type="ECO:0000313" key="2">
    <source>
        <dbReference type="Proteomes" id="UP000035301"/>
    </source>
</evidence>
<sequence length="104" mass="11806">MPQKSEFGRGFVVTLMLLSRHFGLPPERAFYGAADHLNDFIVPAQFRGTEIEELVERLRKMVIWHQPGTLDKEDAADVKRILNRLAVAVDKELGIPDPDTGKYD</sequence>
<organism evidence="1 2">
    <name type="scientific">Methanoculleus sediminis</name>
    <dbReference type="NCBI Taxonomy" id="1550566"/>
    <lineage>
        <taxon>Archaea</taxon>
        <taxon>Methanobacteriati</taxon>
        <taxon>Methanobacteriota</taxon>
        <taxon>Stenosarchaea group</taxon>
        <taxon>Methanomicrobia</taxon>
        <taxon>Methanomicrobiales</taxon>
        <taxon>Methanomicrobiaceae</taxon>
        <taxon>Methanoculleus</taxon>
    </lineage>
</organism>